<organism evidence="2 3">
    <name type="scientific">Aequorivita iocasae</name>
    <dbReference type="NCBI Taxonomy" id="2803865"/>
    <lineage>
        <taxon>Bacteria</taxon>
        <taxon>Pseudomonadati</taxon>
        <taxon>Bacteroidota</taxon>
        <taxon>Flavobacteriia</taxon>
        <taxon>Flavobacteriales</taxon>
        <taxon>Flavobacteriaceae</taxon>
        <taxon>Aequorivita</taxon>
    </lineage>
</organism>
<dbReference type="Gene3D" id="3.40.30.10">
    <property type="entry name" value="Glutaredoxin"/>
    <property type="match status" value="1"/>
</dbReference>
<evidence type="ECO:0000313" key="3">
    <source>
        <dbReference type="Proteomes" id="UP000629420"/>
    </source>
</evidence>
<dbReference type="RefSeq" id="WP_202336008.1">
    <property type="nucleotide sequence ID" value="NZ_CP068439.1"/>
</dbReference>
<evidence type="ECO:0000256" key="1">
    <source>
        <dbReference type="SAM" id="MobiDB-lite"/>
    </source>
</evidence>
<accession>A0ABX7DQ43</accession>
<protein>
    <recommendedName>
        <fullName evidence="4">Arsenate reductase</fullName>
    </recommendedName>
</protein>
<proteinExistence type="predicted"/>
<keyword evidence="3" id="KW-1185">Reference proteome</keyword>
<evidence type="ECO:0008006" key="4">
    <source>
        <dbReference type="Google" id="ProtNLM"/>
    </source>
</evidence>
<feature type="region of interest" description="Disordered" evidence="1">
    <location>
        <begin position="130"/>
        <end position="157"/>
    </location>
</feature>
<sequence>MKDMGVIARDEKQLTLIYSSNTRVGKRAYAYLKGFDKNFLGIDIAKTKVSDTQWVEIADALNIKVADLVDKKALDLDTESTNKYDANDWLKIIQKNDKALYYPIAIKGKITRQIVSSTELLEFYEVDSAGLEQSPSNDTPPDIERTTKGENFIEKNK</sequence>
<gene>
    <name evidence="2" type="ORF">JK629_12780</name>
</gene>
<name>A0ABX7DQ43_9FLAO</name>
<dbReference type="EMBL" id="CP068439">
    <property type="protein sequence ID" value="QQX76198.1"/>
    <property type="molecule type" value="Genomic_DNA"/>
</dbReference>
<dbReference type="Proteomes" id="UP000629420">
    <property type="component" value="Chromosome"/>
</dbReference>
<evidence type="ECO:0000313" key="2">
    <source>
        <dbReference type="EMBL" id="QQX76198.1"/>
    </source>
</evidence>
<reference evidence="2 3" key="1">
    <citation type="submission" date="2021-01" db="EMBL/GenBank/DDBJ databases">
        <title>Aequorivita sp. strain KX20305, a bacterium isolated from the sediment collected at a cold seep field in South China Sea.</title>
        <authorList>
            <person name="Zhang H."/>
            <person name="Li C."/>
        </authorList>
    </citation>
    <scope>NUCLEOTIDE SEQUENCE [LARGE SCALE GENOMIC DNA]</scope>
    <source>
        <strain evidence="2 3">KX20305</strain>
    </source>
</reference>
<feature type="compositionally biased region" description="Basic and acidic residues" evidence="1">
    <location>
        <begin position="142"/>
        <end position="157"/>
    </location>
</feature>